<keyword evidence="3" id="KW-1185">Reference proteome</keyword>
<gene>
    <name evidence="2" type="ORF">L484_025468</name>
</gene>
<dbReference type="AlphaFoldDB" id="W9RZF0"/>
<protein>
    <submittedName>
        <fullName evidence="2">Uncharacterized protein</fullName>
    </submittedName>
</protein>
<name>W9RZF0_9ROSA</name>
<sequence>MPPRRDVLVEEVYERDRLMVLEKRMQHMLKVQERILEHIQNMNLNRNQKPRRNNPISELRLEVTFTRRTSVETSRPNYRFPIGDSIGPSNYNSSDISSSNKEVVPLAPPPTSQTS</sequence>
<feature type="region of interest" description="Disordered" evidence="1">
    <location>
        <begin position="72"/>
        <end position="115"/>
    </location>
</feature>
<reference evidence="3" key="1">
    <citation type="submission" date="2013-01" db="EMBL/GenBank/DDBJ databases">
        <title>Draft Genome Sequence of a Mulberry Tree, Morus notabilis C.K. Schneid.</title>
        <authorList>
            <person name="He N."/>
            <person name="Zhao S."/>
        </authorList>
    </citation>
    <scope>NUCLEOTIDE SEQUENCE</scope>
</reference>
<proteinExistence type="predicted"/>
<dbReference type="Proteomes" id="UP000030645">
    <property type="component" value="Unassembled WGS sequence"/>
</dbReference>
<feature type="compositionally biased region" description="Pro residues" evidence="1">
    <location>
        <begin position="106"/>
        <end position="115"/>
    </location>
</feature>
<dbReference type="EMBL" id="KE345322">
    <property type="protein sequence ID" value="EXC01098.1"/>
    <property type="molecule type" value="Genomic_DNA"/>
</dbReference>
<accession>W9RZF0</accession>
<evidence type="ECO:0000313" key="3">
    <source>
        <dbReference type="Proteomes" id="UP000030645"/>
    </source>
</evidence>
<evidence type="ECO:0000256" key="1">
    <source>
        <dbReference type="SAM" id="MobiDB-lite"/>
    </source>
</evidence>
<evidence type="ECO:0000313" key="2">
    <source>
        <dbReference type="EMBL" id="EXC01098.1"/>
    </source>
</evidence>
<organism evidence="2 3">
    <name type="scientific">Morus notabilis</name>
    <dbReference type="NCBI Taxonomy" id="981085"/>
    <lineage>
        <taxon>Eukaryota</taxon>
        <taxon>Viridiplantae</taxon>
        <taxon>Streptophyta</taxon>
        <taxon>Embryophyta</taxon>
        <taxon>Tracheophyta</taxon>
        <taxon>Spermatophyta</taxon>
        <taxon>Magnoliopsida</taxon>
        <taxon>eudicotyledons</taxon>
        <taxon>Gunneridae</taxon>
        <taxon>Pentapetalae</taxon>
        <taxon>rosids</taxon>
        <taxon>fabids</taxon>
        <taxon>Rosales</taxon>
        <taxon>Moraceae</taxon>
        <taxon>Moreae</taxon>
        <taxon>Morus</taxon>
    </lineage>
</organism>
<feature type="compositionally biased region" description="Low complexity" evidence="1">
    <location>
        <begin position="89"/>
        <end position="100"/>
    </location>
</feature>